<organism evidence="2 3">
    <name type="scientific">Dryococelus australis</name>
    <dbReference type="NCBI Taxonomy" id="614101"/>
    <lineage>
        <taxon>Eukaryota</taxon>
        <taxon>Metazoa</taxon>
        <taxon>Ecdysozoa</taxon>
        <taxon>Arthropoda</taxon>
        <taxon>Hexapoda</taxon>
        <taxon>Insecta</taxon>
        <taxon>Pterygota</taxon>
        <taxon>Neoptera</taxon>
        <taxon>Polyneoptera</taxon>
        <taxon>Phasmatodea</taxon>
        <taxon>Verophasmatodea</taxon>
        <taxon>Anareolatae</taxon>
        <taxon>Phasmatidae</taxon>
        <taxon>Eurycanthinae</taxon>
        <taxon>Dryococelus</taxon>
    </lineage>
</organism>
<reference evidence="2 3" key="1">
    <citation type="submission" date="2023-02" db="EMBL/GenBank/DDBJ databases">
        <title>LHISI_Scaffold_Assembly.</title>
        <authorList>
            <person name="Stuart O.P."/>
            <person name="Cleave R."/>
            <person name="Magrath M.J.L."/>
            <person name="Mikheyev A.S."/>
        </authorList>
    </citation>
    <scope>NUCLEOTIDE SEQUENCE [LARGE SCALE GENOMIC DNA]</scope>
    <source>
        <strain evidence="2">Daus_M_001</strain>
        <tissue evidence="2">Leg muscle</tissue>
    </source>
</reference>
<protein>
    <submittedName>
        <fullName evidence="2">Uncharacterized protein</fullName>
    </submittedName>
</protein>
<evidence type="ECO:0000313" key="3">
    <source>
        <dbReference type="Proteomes" id="UP001159363"/>
    </source>
</evidence>
<keyword evidence="1" id="KW-0812">Transmembrane</keyword>
<comment type="caution">
    <text evidence="2">The sequence shown here is derived from an EMBL/GenBank/DDBJ whole genome shotgun (WGS) entry which is preliminary data.</text>
</comment>
<dbReference type="Proteomes" id="UP001159363">
    <property type="component" value="Chromosome 16"/>
</dbReference>
<feature type="transmembrane region" description="Helical" evidence="1">
    <location>
        <begin position="72"/>
        <end position="91"/>
    </location>
</feature>
<dbReference type="EMBL" id="JARBHB010000017">
    <property type="protein sequence ID" value="KAJ8865814.1"/>
    <property type="molecule type" value="Genomic_DNA"/>
</dbReference>
<keyword evidence="1" id="KW-0472">Membrane</keyword>
<keyword evidence="3" id="KW-1185">Reference proteome</keyword>
<dbReference type="Pfam" id="PF14937">
    <property type="entry name" value="DUF4500"/>
    <property type="match status" value="1"/>
</dbReference>
<keyword evidence="1" id="KW-1133">Transmembrane helix</keyword>
<sequence>MLVSSVGEWNLSVKGVGKLKKGVEEEFGQVRKNPFLDASTARSLEMESVVEGRRNRVGLYHKAPSQHSPRNVVIMGLGVCALAISFGYIAYMRSKYEGMGYYSAVSKEGEEQFLQKKSKHGILASSAVWRRHEQDGVVDCSCYILLCVARHAAICRHVDMVLPRQLQHLFRELQQQRASAKWYHLPACLNAVRQSPPGNLCASMQPSQEGAFHVMHKPFRHKAHSRALRSQSANRNVSIERTVKPFHFCILACYVTEQQILFSLVPLCNLLSGIGFSHSTENDTDVCTNGLLHGFRSGRITFSRIKNGRLQRISTRPCGRGHPNSATWGAILVVLKILTCNIDRLVVDKFSSVNGGHPRRRNCKRKMRKASPAKTEASCQTSSSLYENIPQSNNVEKIHVSPNFEASRMRSNDNVIRGFSGQGLRPNMVHSVTGKVVLCKEEKVPPCSEVLCYGKIVVDFVG</sequence>
<accession>A0ABQ9G466</accession>
<name>A0ABQ9G466_9NEOP</name>
<gene>
    <name evidence="2" type="ORF">PR048_033336</name>
</gene>
<evidence type="ECO:0000256" key="1">
    <source>
        <dbReference type="SAM" id="Phobius"/>
    </source>
</evidence>
<evidence type="ECO:0000313" key="2">
    <source>
        <dbReference type="EMBL" id="KAJ8865814.1"/>
    </source>
</evidence>
<proteinExistence type="predicted"/>
<dbReference type="InterPro" id="IPR026686">
    <property type="entry name" value="UPF0708"/>
</dbReference>